<reference evidence="1 2" key="1">
    <citation type="submission" date="2019-02" db="EMBL/GenBank/DDBJ databases">
        <title>Deep-cultivation of Planctomycetes and their phenomic and genomic characterization uncovers novel biology.</title>
        <authorList>
            <person name="Wiegand S."/>
            <person name="Jogler M."/>
            <person name="Boedeker C."/>
            <person name="Pinto D."/>
            <person name="Vollmers J."/>
            <person name="Rivas-Marin E."/>
            <person name="Kohn T."/>
            <person name="Peeters S.H."/>
            <person name="Heuer A."/>
            <person name="Rast P."/>
            <person name="Oberbeckmann S."/>
            <person name="Bunk B."/>
            <person name="Jeske O."/>
            <person name="Meyerdierks A."/>
            <person name="Storesund J.E."/>
            <person name="Kallscheuer N."/>
            <person name="Luecker S."/>
            <person name="Lage O.M."/>
            <person name="Pohl T."/>
            <person name="Merkel B.J."/>
            <person name="Hornburger P."/>
            <person name="Mueller R.-W."/>
            <person name="Bruemmer F."/>
            <person name="Labrenz M."/>
            <person name="Spormann A.M."/>
            <person name="Op Den Camp H."/>
            <person name="Overmann J."/>
            <person name="Amann R."/>
            <person name="Jetten M.S.M."/>
            <person name="Mascher T."/>
            <person name="Medema M.H."/>
            <person name="Devos D.P."/>
            <person name="Kaster A.-K."/>
            <person name="Ovreas L."/>
            <person name="Rohde M."/>
            <person name="Galperin M.Y."/>
            <person name="Jogler C."/>
        </authorList>
    </citation>
    <scope>NUCLEOTIDE SEQUENCE [LARGE SCALE GENOMIC DNA]</scope>
    <source>
        <strain evidence="1 2">Q31b</strain>
    </source>
</reference>
<comment type="caution">
    <text evidence="1">The sequence shown here is derived from an EMBL/GenBank/DDBJ whole genome shotgun (WGS) entry which is preliminary data.</text>
</comment>
<evidence type="ECO:0000313" key="2">
    <source>
        <dbReference type="Proteomes" id="UP000315471"/>
    </source>
</evidence>
<evidence type="ECO:0000313" key="1">
    <source>
        <dbReference type="EMBL" id="TWU35620.1"/>
    </source>
</evidence>
<gene>
    <name evidence="1" type="ORF">Q31b_50550</name>
</gene>
<accession>A0A5C6DFS7</accession>
<keyword evidence="2" id="KW-1185">Reference proteome</keyword>
<dbReference type="Gene3D" id="3.40.50.1820">
    <property type="entry name" value="alpha/beta hydrolase"/>
    <property type="match status" value="1"/>
</dbReference>
<dbReference type="AlphaFoldDB" id="A0A5C6DFS7"/>
<organism evidence="1 2">
    <name type="scientific">Novipirellula aureliae</name>
    <dbReference type="NCBI Taxonomy" id="2527966"/>
    <lineage>
        <taxon>Bacteria</taxon>
        <taxon>Pseudomonadati</taxon>
        <taxon>Planctomycetota</taxon>
        <taxon>Planctomycetia</taxon>
        <taxon>Pirellulales</taxon>
        <taxon>Pirellulaceae</taxon>
        <taxon>Novipirellula</taxon>
    </lineage>
</organism>
<name>A0A5C6DFS7_9BACT</name>
<dbReference type="Proteomes" id="UP000315471">
    <property type="component" value="Unassembled WGS sequence"/>
</dbReference>
<proteinExistence type="predicted"/>
<protein>
    <submittedName>
        <fullName evidence="1">Uncharacterized protein</fullName>
    </submittedName>
</protein>
<dbReference type="EMBL" id="SJPY01000009">
    <property type="protein sequence ID" value="TWU35620.1"/>
    <property type="molecule type" value="Genomic_DNA"/>
</dbReference>
<dbReference type="InterPro" id="IPR029058">
    <property type="entry name" value="AB_hydrolase_fold"/>
</dbReference>
<sequence length="71" mass="7803">MVAGRIEPMLVVSVNGLPRHLWSDLIDDAAPVETVFIDDVIPHVDKTYRTIANRNGRILAALAWAALVLLV</sequence>